<evidence type="ECO:0000313" key="6">
    <source>
        <dbReference type="EMBL" id="KAK9669353.1"/>
    </source>
</evidence>
<protein>
    <submittedName>
        <fullName evidence="6">Uncharacterized protein</fullName>
    </submittedName>
</protein>
<dbReference type="Pfam" id="PF00657">
    <property type="entry name" value="Lipase_GDSL"/>
    <property type="match status" value="1"/>
</dbReference>
<evidence type="ECO:0000256" key="3">
    <source>
        <dbReference type="ARBA" id="ARBA00022801"/>
    </source>
</evidence>
<sequence>MKMLRNNLGTWFLRFLLLVNVVVDVSLAKEKATCVYTGVYNFGDSNSDTGGLSAAFLPLPWPHGETFFKKASGRYSDGRVMLDFFAEKLGIPYLSAYLNSLGANYSHGTNFATGGSTIRQPNETIFATSISPFSLDIQIAQYDQLKSRSKDLFESDPKIRNMLPKEELFSKALHTFDIGQNDLAVAIRTINNDDQIRAEIPKIIAQLSSAVQHLYKEGGRSFWIHNTGPIGCLPDSTGSITSPPGTLDKYGCIKSRNDIAKEFNKQLNDTVSKLRTELPKAAITYVDVYIAKYGLISQATSLGWEDPRKLCCGYLEKDGRVWCGRKGLLNNGTVIFGGACSKPDRYVSWDGIHYTEAANKWFANQIINGSLSNPPIPITHACHRH</sequence>
<accession>A0AAW1GZ67</accession>
<organism evidence="6 7">
    <name type="scientific">Saponaria officinalis</name>
    <name type="common">Common soapwort</name>
    <name type="synonym">Lychnis saponaria</name>
    <dbReference type="NCBI Taxonomy" id="3572"/>
    <lineage>
        <taxon>Eukaryota</taxon>
        <taxon>Viridiplantae</taxon>
        <taxon>Streptophyta</taxon>
        <taxon>Embryophyta</taxon>
        <taxon>Tracheophyta</taxon>
        <taxon>Spermatophyta</taxon>
        <taxon>Magnoliopsida</taxon>
        <taxon>eudicotyledons</taxon>
        <taxon>Gunneridae</taxon>
        <taxon>Pentapetalae</taxon>
        <taxon>Caryophyllales</taxon>
        <taxon>Caryophyllaceae</taxon>
        <taxon>Caryophylleae</taxon>
        <taxon>Saponaria</taxon>
    </lineage>
</organism>
<dbReference type="EMBL" id="JBDFQZ010000013">
    <property type="protein sequence ID" value="KAK9669353.1"/>
    <property type="molecule type" value="Genomic_DNA"/>
</dbReference>
<dbReference type="Gene3D" id="3.40.50.1110">
    <property type="entry name" value="SGNH hydrolase"/>
    <property type="match status" value="1"/>
</dbReference>
<evidence type="ECO:0000256" key="5">
    <source>
        <dbReference type="SAM" id="SignalP"/>
    </source>
</evidence>
<evidence type="ECO:0000313" key="7">
    <source>
        <dbReference type="Proteomes" id="UP001443914"/>
    </source>
</evidence>
<evidence type="ECO:0000256" key="2">
    <source>
        <dbReference type="ARBA" id="ARBA00022729"/>
    </source>
</evidence>
<dbReference type="PANTHER" id="PTHR22835">
    <property type="entry name" value="ZINC FINGER FYVE DOMAIN CONTAINING PROTEIN"/>
    <property type="match status" value="1"/>
</dbReference>
<dbReference type="InterPro" id="IPR001087">
    <property type="entry name" value="GDSL"/>
</dbReference>
<comment type="similarity">
    <text evidence="1">Belongs to the 'GDSL' lipolytic enzyme family.</text>
</comment>
<dbReference type="InterPro" id="IPR035669">
    <property type="entry name" value="SGNH_plant_lipase-like"/>
</dbReference>
<gene>
    <name evidence="6" type="ORF">RND81_13G125100</name>
</gene>
<feature type="chain" id="PRO_5043329306" evidence="5">
    <location>
        <begin position="29"/>
        <end position="385"/>
    </location>
</feature>
<dbReference type="Proteomes" id="UP001443914">
    <property type="component" value="Unassembled WGS sequence"/>
</dbReference>
<name>A0AAW1GZ67_SAPOF</name>
<evidence type="ECO:0000256" key="4">
    <source>
        <dbReference type="ARBA" id="ARBA00023180"/>
    </source>
</evidence>
<feature type="signal peptide" evidence="5">
    <location>
        <begin position="1"/>
        <end position="28"/>
    </location>
</feature>
<dbReference type="PANTHER" id="PTHR22835:SF546">
    <property type="entry name" value="GDSL-LIKE LIPASE_ACYLHYDROLASE"/>
    <property type="match status" value="1"/>
</dbReference>
<reference evidence="6" key="1">
    <citation type="submission" date="2024-03" db="EMBL/GenBank/DDBJ databases">
        <title>WGS assembly of Saponaria officinalis var. Norfolk2.</title>
        <authorList>
            <person name="Jenkins J."/>
            <person name="Shu S."/>
            <person name="Grimwood J."/>
            <person name="Barry K."/>
            <person name="Goodstein D."/>
            <person name="Schmutz J."/>
            <person name="Leebens-Mack J."/>
            <person name="Osbourn A."/>
        </authorList>
    </citation>
    <scope>NUCLEOTIDE SEQUENCE [LARGE SCALE GENOMIC DNA]</scope>
    <source>
        <strain evidence="6">JIC</strain>
    </source>
</reference>
<dbReference type="GO" id="GO:0016788">
    <property type="term" value="F:hydrolase activity, acting on ester bonds"/>
    <property type="evidence" value="ECO:0007669"/>
    <property type="project" value="InterPro"/>
</dbReference>
<evidence type="ECO:0000256" key="1">
    <source>
        <dbReference type="ARBA" id="ARBA00008668"/>
    </source>
</evidence>
<comment type="caution">
    <text evidence="6">The sequence shown here is derived from an EMBL/GenBank/DDBJ whole genome shotgun (WGS) entry which is preliminary data.</text>
</comment>
<keyword evidence="7" id="KW-1185">Reference proteome</keyword>
<keyword evidence="4" id="KW-0325">Glycoprotein</keyword>
<dbReference type="CDD" id="cd01837">
    <property type="entry name" value="SGNH_plant_lipase_like"/>
    <property type="match status" value="1"/>
</dbReference>
<dbReference type="AlphaFoldDB" id="A0AAW1GZ67"/>
<dbReference type="SUPFAM" id="SSF52266">
    <property type="entry name" value="SGNH hydrolase"/>
    <property type="match status" value="1"/>
</dbReference>
<dbReference type="InterPro" id="IPR036514">
    <property type="entry name" value="SGNH_hydro_sf"/>
</dbReference>
<proteinExistence type="inferred from homology"/>
<keyword evidence="3" id="KW-0378">Hydrolase</keyword>
<keyword evidence="2 5" id="KW-0732">Signal</keyword>